<feature type="domain" description="Helix-hairpin-helix DNA-binding motif class 1" evidence="2">
    <location>
        <begin position="37"/>
        <end position="56"/>
    </location>
</feature>
<dbReference type="PANTHER" id="PTHR21180:SF32">
    <property type="entry name" value="ENDONUCLEASE_EXONUCLEASE_PHOSPHATASE FAMILY DOMAIN-CONTAINING PROTEIN 1"/>
    <property type="match status" value="1"/>
</dbReference>
<dbReference type="NCBIfam" id="TIGR00426">
    <property type="entry name" value="competence protein ComEA helix-hairpin-helix repeat region"/>
    <property type="match status" value="1"/>
</dbReference>
<keyword evidence="3" id="KW-0238">DNA-binding</keyword>
<reference evidence="4" key="1">
    <citation type="journal article" date="2019" name="Int. J. Syst. Evol. Microbiol.">
        <title>The Global Catalogue of Microorganisms (GCM) 10K type strain sequencing project: providing services to taxonomists for standard genome sequencing and annotation.</title>
        <authorList>
            <consortium name="The Broad Institute Genomics Platform"/>
            <consortium name="The Broad Institute Genome Sequencing Center for Infectious Disease"/>
            <person name="Wu L."/>
            <person name="Ma J."/>
        </authorList>
    </citation>
    <scope>NUCLEOTIDE SEQUENCE [LARGE SCALE GENOMIC DNA]</scope>
    <source>
        <strain evidence="4">KCTC 12847</strain>
    </source>
</reference>
<dbReference type="Proteomes" id="UP001595640">
    <property type="component" value="Unassembled WGS sequence"/>
</dbReference>
<dbReference type="Gene3D" id="1.10.150.280">
    <property type="entry name" value="AF1531-like domain"/>
    <property type="match status" value="1"/>
</dbReference>
<dbReference type="InterPro" id="IPR051675">
    <property type="entry name" value="Endo/Exo/Phosphatase_dom_1"/>
</dbReference>
<dbReference type="InterPro" id="IPR003583">
    <property type="entry name" value="Hlx-hairpin-Hlx_DNA-bd_motif"/>
</dbReference>
<dbReference type="EMBL" id="JBHRUH010000015">
    <property type="protein sequence ID" value="MFC3292616.1"/>
    <property type="molecule type" value="Genomic_DNA"/>
</dbReference>
<dbReference type="SUPFAM" id="SSF47781">
    <property type="entry name" value="RuvA domain 2-like"/>
    <property type="match status" value="1"/>
</dbReference>
<feature type="domain" description="Helix-hairpin-helix DNA-binding motif class 1" evidence="2">
    <location>
        <begin position="67"/>
        <end position="86"/>
    </location>
</feature>
<keyword evidence="1" id="KW-0732">Signal</keyword>
<dbReference type="Pfam" id="PF12836">
    <property type="entry name" value="HHH_3"/>
    <property type="match status" value="1"/>
</dbReference>
<evidence type="ECO:0000256" key="1">
    <source>
        <dbReference type="SAM" id="SignalP"/>
    </source>
</evidence>
<dbReference type="InterPro" id="IPR010994">
    <property type="entry name" value="RuvA_2-like"/>
</dbReference>
<name>A0ABV7M1Z0_9GAMM</name>
<organism evidence="3 4">
    <name type="scientific">Modicisalibacter luteus</name>
    <dbReference type="NCBI Taxonomy" id="453962"/>
    <lineage>
        <taxon>Bacteria</taxon>
        <taxon>Pseudomonadati</taxon>
        <taxon>Pseudomonadota</taxon>
        <taxon>Gammaproteobacteria</taxon>
        <taxon>Oceanospirillales</taxon>
        <taxon>Halomonadaceae</taxon>
        <taxon>Modicisalibacter</taxon>
    </lineage>
</organism>
<evidence type="ECO:0000313" key="4">
    <source>
        <dbReference type="Proteomes" id="UP001595640"/>
    </source>
</evidence>
<dbReference type="PANTHER" id="PTHR21180">
    <property type="entry name" value="ENDONUCLEASE/EXONUCLEASE/PHOSPHATASE FAMILY DOMAIN-CONTAINING PROTEIN 1"/>
    <property type="match status" value="1"/>
</dbReference>
<sequence>MKSLLKAAAFSLLLGSASLVMAQDAASTVNINTADAETLAQLPGIGDSKAQAIVEDRTANGPFTSVDELDRVSGIGTGTIEGLRAQAEI</sequence>
<accession>A0ABV7M1Z0</accession>
<gene>
    <name evidence="3" type="ORF">ACFOEI_11100</name>
</gene>
<comment type="caution">
    <text evidence="3">The sequence shown here is derived from an EMBL/GenBank/DDBJ whole genome shotgun (WGS) entry which is preliminary data.</text>
</comment>
<feature type="chain" id="PRO_5045416332" evidence="1">
    <location>
        <begin position="23"/>
        <end position="89"/>
    </location>
</feature>
<keyword evidence="4" id="KW-1185">Reference proteome</keyword>
<dbReference type="SMART" id="SM00278">
    <property type="entry name" value="HhH1"/>
    <property type="match status" value="2"/>
</dbReference>
<feature type="signal peptide" evidence="1">
    <location>
        <begin position="1"/>
        <end position="22"/>
    </location>
</feature>
<dbReference type="InterPro" id="IPR004509">
    <property type="entry name" value="Competence_ComEA_HhH"/>
</dbReference>
<evidence type="ECO:0000259" key="2">
    <source>
        <dbReference type="SMART" id="SM00278"/>
    </source>
</evidence>
<dbReference type="GO" id="GO:0003677">
    <property type="term" value="F:DNA binding"/>
    <property type="evidence" value="ECO:0007669"/>
    <property type="project" value="UniProtKB-KW"/>
</dbReference>
<protein>
    <submittedName>
        <fullName evidence="3">ComEA family DNA-binding protein</fullName>
    </submittedName>
</protein>
<dbReference type="RefSeq" id="WP_019018231.1">
    <property type="nucleotide sequence ID" value="NZ_BMXD01000002.1"/>
</dbReference>
<proteinExistence type="predicted"/>
<evidence type="ECO:0000313" key="3">
    <source>
        <dbReference type="EMBL" id="MFC3292616.1"/>
    </source>
</evidence>